<name>A0A3B3WU88_9TELE</name>
<reference evidence="1" key="2">
    <citation type="submission" date="2025-09" db="UniProtKB">
        <authorList>
            <consortium name="Ensembl"/>
        </authorList>
    </citation>
    <scope>IDENTIFICATION</scope>
</reference>
<organism evidence="1 2">
    <name type="scientific">Poecilia mexicana</name>
    <dbReference type="NCBI Taxonomy" id="48701"/>
    <lineage>
        <taxon>Eukaryota</taxon>
        <taxon>Metazoa</taxon>
        <taxon>Chordata</taxon>
        <taxon>Craniata</taxon>
        <taxon>Vertebrata</taxon>
        <taxon>Euteleostomi</taxon>
        <taxon>Actinopterygii</taxon>
        <taxon>Neopterygii</taxon>
        <taxon>Teleostei</taxon>
        <taxon>Neoteleostei</taxon>
        <taxon>Acanthomorphata</taxon>
        <taxon>Ovalentaria</taxon>
        <taxon>Atherinomorphae</taxon>
        <taxon>Cyprinodontiformes</taxon>
        <taxon>Poeciliidae</taxon>
        <taxon>Poeciliinae</taxon>
        <taxon>Poecilia</taxon>
    </lineage>
</organism>
<reference evidence="1" key="1">
    <citation type="submission" date="2025-08" db="UniProtKB">
        <authorList>
            <consortium name="Ensembl"/>
        </authorList>
    </citation>
    <scope>IDENTIFICATION</scope>
</reference>
<evidence type="ECO:0000313" key="2">
    <source>
        <dbReference type="Proteomes" id="UP000261480"/>
    </source>
</evidence>
<evidence type="ECO:0000313" key="1">
    <source>
        <dbReference type="Ensembl" id="ENSPMEP00000006338.1"/>
    </source>
</evidence>
<dbReference type="AlphaFoldDB" id="A0A3B3WU88"/>
<dbReference type="Proteomes" id="UP000261480">
    <property type="component" value="Unplaced"/>
</dbReference>
<sequence>IHLSIFTLHWPLILHTDMDPNIGASLFFFLPSSFLKTTALFSPASLLMWSNSNHVLLNILPPRQSCALRYGNQNLSLSLKIQCRQICYFNLEAISHC</sequence>
<proteinExistence type="predicted"/>
<accession>A0A3B3WU88</accession>
<dbReference type="Ensembl" id="ENSPMET00000005996.1">
    <property type="protein sequence ID" value="ENSPMEP00000006338.1"/>
    <property type="gene ID" value="ENSPMEG00000007821.1"/>
</dbReference>
<keyword evidence="2" id="KW-1185">Reference proteome</keyword>
<protein>
    <submittedName>
        <fullName evidence="1">Uncharacterized protein</fullName>
    </submittedName>
</protein>